<dbReference type="EMBL" id="JAZDWU010000004">
    <property type="protein sequence ID" value="KAL0004135.1"/>
    <property type="molecule type" value="Genomic_DNA"/>
</dbReference>
<comment type="caution">
    <text evidence="1">The sequence shown here is derived from an EMBL/GenBank/DDBJ whole genome shotgun (WGS) entry which is preliminary data.</text>
</comment>
<dbReference type="GO" id="GO:0009537">
    <property type="term" value="C:proplastid"/>
    <property type="evidence" value="ECO:0007669"/>
    <property type="project" value="TreeGrafter"/>
</dbReference>
<dbReference type="GO" id="GO:0009965">
    <property type="term" value="P:leaf morphogenesis"/>
    <property type="evidence" value="ECO:0007669"/>
    <property type="project" value="TreeGrafter"/>
</dbReference>
<protein>
    <submittedName>
        <fullName evidence="1">Uncharacterized protein</fullName>
    </submittedName>
</protein>
<dbReference type="Proteomes" id="UP001459277">
    <property type="component" value="Unassembled WGS sequence"/>
</dbReference>
<evidence type="ECO:0000313" key="1">
    <source>
        <dbReference type="EMBL" id="KAL0004135.1"/>
    </source>
</evidence>
<organism evidence="1 2">
    <name type="scientific">Lithocarpus litseifolius</name>
    <dbReference type="NCBI Taxonomy" id="425828"/>
    <lineage>
        <taxon>Eukaryota</taxon>
        <taxon>Viridiplantae</taxon>
        <taxon>Streptophyta</taxon>
        <taxon>Embryophyta</taxon>
        <taxon>Tracheophyta</taxon>
        <taxon>Spermatophyta</taxon>
        <taxon>Magnoliopsida</taxon>
        <taxon>eudicotyledons</taxon>
        <taxon>Gunneridae</taxon>
        <taxon>Pentapetalae</taxon>
        <taxon>rosids</taxon>
        <taxon>fabids</taxon>
        <taxon>Fagales</taxon>
        <taxon>Fagaceae</taxon>
        <taxon>Lithocarpus</taxon>
    </lineage>
</organism>
<dbReference type="GO" id="GO:0009507">
    <property type="term" value="C:chloroplast"/>
    <property type="evidence" value="ECO:0007669"/>
    <property type="project" value="TreeGrafter"/>
</dbReference>
<dbReference type="InterPro" id="IPR034563">
    <property type="entry name" value="PALE_CRESS"/>
</dbReference>
<dbReference type="GO" id="GO:0009509">
    <property type="term" value="C:chromoplast"/>
    <property type="evidence" value="ECO:0007669"/>
    <property type="project" value="TreeGrafter"/>
</dbReference>
<sequence>MKLFSQSPIEWQARLWEKTKELHGRRQQEEEEEEGKVKEYREIGTHLKGFLEEDVRKALRLVSSFIRASEEVIEDEMDAVRSLDLLYRRVQVASTWKSSLRDSISKANHTQTIFQLFQETHGGEGQIGGEDQAARGLGSEEKIRLRAAWARARPGLERGLGSRAAWARAGPDLLLRSDRRRRSGRARLGLARGLIFSSDQIFSSDLIFSDLRGRPR</sequence>
<dbReference type="PANTHER" id="PTHR37219">
    <property type="entry name" value="PROTEIN PALE CRESS, CHLOROPLASTIC"/>
    <property type="match status" value="1"/>
</dbReference>
<dbReference type="GO" id="GO:0009501">
    <property type="term" value="C:amyloplast"/>
    <property type="evidence" value="ECO:0007669"/>
    <property type="project" value="TreeGrafter"/>
</dbReference>
<evidence type="ECO:0000313" key="2">
    <source>
        <dbReference type="Proteomes" id="UP001459277"/>
    </source>
</evidence>
<reference evidence="1 2" key="1">
    <citation type="submission" date="2024-01" db="EMBL/GenBank/DDBJ databases">
        <title>A telomere-to-telomere, gap-free genome of sweet tea (Lithocarpus litseifolius).</title>
        <authorList>
            <person name="Zhou J."/>
        </authorList>
    </citation>
    <scope>NUCLEOTIDE SEQUENCE [LARGE SCALE GENOMIC DNA]</scope>
    <source>
        <strain evidence="1">Zhou-2022a</strain>
        <tissue evidence="1">Leaf</tissue>
    </source>
</reference>
<dbReference type="GO" id="GO:0009513">
    <property type="term" value="C:etioplast"/>
    <property type="evidence" value="ECO:0007669"/>
    <property type="project" value="TreeGrafter"/>
</dbReference>
<dbReference type="GO" id="GO:0009658">
    <property type="term" value="P:chloroplast organization"/>
    <property type="evidence" value="ECO:0007669"/>
    <property type="project" value="InterPro"/>
</dbReference>
<keyword evidence="2" id="KW-1185">Reference proteome</keyword>
<dbReference type="PANTHER" id="PTHR37219:SF1">
    <property type="entry name" value="PROTEIN PALE CRESS, CHLOROPLASTIC"/>
    <property type="match status" value="1"/>
</dbReference>
<dbReference type="AlphaFoldDB" id="A0AAW2D4V2"/>
<gene>
    <name evidence="1" type="ORF">SO802_011696</name>
</gene>
<name>A0AAW2D4V2_9ROSI</name>
<proteinExistence type="predicted"/>
<accession>A0AAW2D4V2</accession>
<dbReference type="GO" id="GO:0071482">
    <property type="term" value="P:cellular response to light stimulus"/>
    <property type="evidence" value="ECO:0007669"/>
    <property type="project" value="TreeGrafter"/>
</dbReference>
<dbReference type="GO" id="GO:0010239">
    <property type="term" value="P:chloroplast mRNA processing"/>
    <property type="evidence" value="ECO:0007669"/>
    <property type="project" value="InterPro"/>
</dbReference>